<evidence type="ECO:0000256" key="2">
    <source>
        <dbReference type="ARBA" id="ARBA00010219"/>
    </source>
</evidence>
<feature type="binding site" evidence="8">
    <location>
        <position position="15"/>
    </location>
    <ligand>
        <name>substrate</name>
    </ligand>
</feature>
<reference evidence="10 11" key="1">
    <citation type="submission" date="2019-09" db="EMBL/GenBank/DDBJ databases">
        <title>Goodfellowia gen. nov., a new genus of the Pseudonocardineae related to Actinoalloteichus, containing Goodfellowia coeruleoviolacea gen. nov., comb. nov. gen. nov., comb. nov.</title>
        <authorList>
            <person name="Labeda D."/>
        </authorList>
    </citation>
    <scope>NUCLEOTIDE SEQUENCE [LARGE SCALE GENOMIC DNA]</scope>
    <source>
        <strain evidence="10 11">AN110305</strain>
    </source>
</reference>
<dbReference type="GO" id="GO:0008837">
    <property type="term" value="F:diaminopimelate epimerase activity"/>
    <property type="evidence" value="ECO:0007669"/>
    <property type="project" value="UniProtKB-UniRule"/>
</dbReference>
<proteinExistence type="inferred from homology"/>
<accession>A0A5B2WUZ3</accession>
<dbReference type="PANTHER" id="PTHR31689:SF0">
    <property type="entry name" value="DIAMINOPIMELATE EPIMERASE"/>
    <property type="match status" value="1"/>
</dbReference>
<feature type="active site" evidence="9">
    <location>
        <position position="85"/>
    </location>
</feature>
<evidence type="ECO:0000256" key="5">
    <source>
        <dbReference type="ARBA" id="ARBA00023154"/>
    </source>
</evidence>
<name>A0A5B2WUZ3_9PSEU</name>
<dbReference type="AlphaFoldDB" id="A0A5B2WUZ3"/>
<keyword evidence="6 8" id="KW-0413">Isomerase</keyword>
<comment type="catalytic activity">
    <reaction evidence="7 8">
        <text>(2S,6S)-2,6-diaminopimelate = meso-2,6-diaminopimelate</text>
        <dbReference type="Rhea" id="RHEA:15393"/>
        <dbReference type="ChEBI" id="CHEBI:57609"/>
        <dbReference type="ChEBI" id="CHEBI:57791"/>
        <dbReference type="EC" id="5.1.1.7"/>
    </reaction>
</comment>
<feature type="binding site" evidence="8">
    <location>
        <position position="76"/>
    </location>
    <ligand>
        <name>substrate</name>
    </ligand>
</feature>
<dbReference type="InterPro" id="IPR018510">
    <property type="entry name" value="DAP_epimerase_AS"/>
</dbReference>
<feature type="binding site" evidence="8">
    <location>
        <position position="189"/>
    </location>
    <ligand>
        <name>substrate</name>
    </ligand>
</feature>
<feature type="binding site" evidence="8">
    <location>
        <begin position="217"/>
        <end position="218"/>
    </location>
    <ligand>
        <name>substrate</name>
    </ligand>
</feature>
<evidence type="ECO:0000256" key="8">
    <source>
        <dbReference type="HAMAP-Rule" id="MF_00197"/>
    </source>
</evidence>
<feature type="site" description="Could be important to modulate the pK values of the two catalytic cysteine residues" evidence="8">
    <location>
        <position position="159"/>
    </location>
</feature>
<dbReference type="SUPFAM" id="SSF54506">
    <property type="entry name" value="Diaminopimelate epimerase-like"/>
    <property type="match status" value="2"/>
</dbReference>
<evidence type="ECO:0000313" key="11">
    <source>
        <dbReference type="Proteomes" id="UP000323454"/>
    </source>
</evidence>
<dbReference type="UniPathway" id="UPA00034">
    <property type="reaction ID" value="UER00025"/>
</dbReference>
<dbReference type="OrthoDB" id="9805408at2"/>
<protein>
    <recommendedName>
        <fullName evidence="3 8">Diaminopimelate epimerase</fullName>
        <shortName evidence="8">DAP epimerase</shortName>
        <ecNumber evidence="3 8">5.1.1.7</ecNumber>
    </recommendedName>
    <alternativeName>
        <fullName evidence="8">PLP-independent amino acid racemase</fullName>
    </alternativeName>
</protein>
<evidence type="ECO:0000256" key="4">
    <source>
        <dbReference type="ARBA" id="ARBA00022605"/>
    </source>
</evidence>
<comment type="similarity">
    <text evidence="2 8">Belongs to the diaminopimelate epimerase family.</text>
</comment>
<dbReference type="Pfam" id="PF01678">
    <property type="entry name" value="DAP_epimerase"/>
    <property type="match status" value="2"/>
</dbReference>
<dbReference type="NCBIfam" id="TIGR00652">
    <property type="entry name" value="DapF"/>
    <property type="match status" value="1"/>
</dbReference>
<dbReference type="GO" id="GO:0009089">
    <property type="term" value="P:lysine biosynthetic process via diaminopimelate"/>
    <property type="evidence" value="ECO:0007669"/>
    <property type="project" value="UniProtKB-UniRule"/>
</dbReference>
<feature type="site" description="Could be important to modulate the pK values of the two catalytic cysteine residues" evidence="8">
    <location>
        <position position="207"/>
    </location>
</feature>
<comment type="caution">
    <text evidence="8">Lacks conserved residue(s) required for the propagation of feature annotation.</text>
</comment>
<keyword evidence="5 8" id="KW-0457">Lysine biosynthesis</keyword>
<feature type="binding site" evidence="8">
    <location>
        <position position="157"/>
    </location>
    <ligand>
        <name>substrate</name>
    </ligand>
</feature>
<dbReference type="Proteomes" id="UP000323454">
    <property type="component" value="Unassembled WGS sequence"/>
</dbReference>
<dbReference type="HAMAP" id="MF_00197">
    <property type="entry name" value="DAP_epimerase"/>
    <property type="match status" value="1"/>
</dbReference>
<dbReference type="RefSeq" id="WP_149853046.1">
    <property type="nucleotide sequence ID" value="NZ_VUOB01000059.1"/>
</dbReference>
<dbReference type="InterPro" id="IPR001653">
    <property type="entry name" value="DAP_epimerase_DapF"/>
</dbReference>
<dbReference type="PANTHER" id="PTHR31689">
    <property type="entry name" value="DIAMINOPIMELATE EPIMERASE, CHLOROPLASTIC"/>
    <property type="match status" value="1"/>
</dbReference>
<evidence type="ECO:0000313" key="10">
    <source>
        <dbReference type="EMBL" id="KAA2254858.1"/>
    </source>
</evidence>
<evidence type="ECO:0000256" key="3">
    <source>
        <dbReference type="ARBA" id="ARBA00013080"/>
    </source>
</evidence>
<dbReference type="Gene3D" id="3.10.310.10">
    <property type="entry name" value="Diaminopimelate Epimerase, Chain A, domain 1"/>
    <property type="match status" value="2"/>
</dbReference>
<gene>
    <name evidence="8" type="primary">dapF</name>
    <name evidence="10" type="ORF">F0L68_29175</name>
</gene>
<comment type="caution">
    <text evidence="10">The sequence shown here is derived from an EMBL/GenBank/DDBJ whole genome shotgun (WGS) entry which is preliminary data.</text>
</comment>
<keyword evidence="4 8" id="KW-0028">Amino-acid biosynthesis</keyword>
<comment type="subcellular location">
    <subcellularLocation>
        <location evidence="8">Cytoplasm</location>
    </subcellularLocation>
</comment>
<dbReference type="GO" id="GO:0005829">
    <property type="term" value="C:cytosol"/>
    <property type="evidence" value="ECO:0007669"/>
    <property type="project" value="TreeGrafter"/>
</dbReference>
<dbReference type="PROSITE" id="PS01326">
    <property type="entry name" value="DAP_EPIMERASE"/>
    <property type="match status" value="1"/>
</dbReference>
<evidence type="ECO:0000256" key="7">
    <source>
        <dbReference type="ARBA" id="ARBA00051712"/>
    </source>
</evidence>
<dbReference type="EC" id="5.1.1.7" evidence="3 8"/>
<feature type="binding site" evidence="8">
    <location>
        <begin position="207"/>
        <end position="208"/>
    </location>
    <ligand>
        <name>substrate</name>
    </ligand>
</feature>
<comment type="subunit">
    <text evidence="8">Homodimer.</text>
</comment>
<comment type="pathway">
    <text evidence="1 8">Amino-acid biosynthesis; L-lysine biosynthesis via DAP pathway; DL-2,6-diaminopimelate from LL-2,6-diaminopimelate: step 1/1.</text>
</comment>
<feature type="binding site" evidence="8">
    <location>
        <begin position="86"/>
        <end position="87"/>
    </location>
    <ligand>
        <name>substrate</name>
    </ligand>
</feature>
<evidence type="ECO:0000256" key="9">
    <source>
        <dbReference type="PROSITE-ProRule" id="PRU10125"/>
    </source>
</evidence>
<feature type="active site" description="Proton acceptor" evidence="8">
    <location>
        <position position="216"/>
    </location>
</feature>
<organism evidence="10 11">
    <name type="scientific">Solihabitans fulvus</name>
    <dbReference type="NCBI Taxonomy" id="1892852"/>
    <lineage>
        <taxon>Bacteria</taxon>
        <taxon>Bacillati</taxon>
        <taxon>Actinomycetota</taxon>
        <taxon>Actinomycetes</taxon>
        <taxon>Pseudonocardiales</taxon>
        <taxon>Pseudonocardiaceae</taxon>
        <taxon>Solihabitans</taxon>
    </lineage>
</organism>
<comment type="function">
    <text evidence="8">Catalyzes the stereoinversion of LL-2,6-diaminopimelate (L,L-DAP) to meso-diaminopimelate (meso-DAP), a precursor of L-lysine and an essential component of the bacterial peptidoglycan.</text>
</comment>
<keyword evidence="11" id="KW-1185">Reference proteome</keyword>
<feature type="active site" description="Proton donor" evidence="8">
    <location>
        <position position="85"/>
    </location>
</feature>
<evidence type="ECO:0000256" key="1">
    <source>
        <dbReference type="ARBA" id="ARBA00005196"/>
    </source>
</evidence>
<reference evidence="10 11" key="2">
    <citation type="submission" date="2019-09" db="EMBL/GenBank/DDBJ databases">
        <authorList>
            <person name="Jin C."/>
        </authorList>
    </citation>
    <scope>NUCLEOTIDE SEQUENCE [LARGE SCALE GENOMIC DNA]</scope>
    <source>
        <strain evidence="10 11">AN110305</strain>
    </source>
</reference>
<evidence type="ECO:0000256" key="6">
    <source>
        <dbReference type="ARBA" id="ARBA00023235"/>
    </source>
</evidence>
<dbReference type="EMBL" id="VUOB01000059">
    <property type="protein sequence ID" value="KAA2254858.1"/>
    <property type="molecule type" value="Genomic_DNA"/>
</dbReference>
<keyword evidence="8" id="KW-0963">Cytoplasm</keyword>
<sequence length="278" mass="29086">MGTGLEFVKGHGTQNDFVVLPDPDGVLDLTDTRVRALCDRSRGLGADGVLRAVRTGKVPDAPAGIDPDLWFMDYRNADGSIAEMCGNGVRVFARYLVDAGLAEPGELVVGTRAGERPVVAHADGSVTVHMGPATVFARSTATVGGTEFDGVAVDVGNPHLVCLTETAVERLDLSVPPGHDPVVFPHDVNVEFVNVLGEGSLRMRVHERGVGETRSCGTGTVAVTAAWLHLTGRDTGRAEVHVPGGQVTVVVGDRVSTLTGPAELVARGELDLAWWAAA</sequence>